<keyword evidence="2" id="KW-1133">Transmembrane helix</keyword>
<keyword evidence="2" id="KW-0812">Transmembrane</keyword>
<dbReference type="Proteomes" id="UP001597419">
    <property type="component" value="Unassembled WGS sequence"/>
</dbReference>
<reference evidence="4" key="1">
    <citation type="journal article" date="2019" name="Int. J. Syst. Evol. Microbiol.">
        <title>The Global Catalogue of Microorganisms (GCM) 10K type strain sequencing project: providing services to taxonomists for standard genome sequencing and annotation.</title>
        <authorList>
            <consortium name="The Broad Institute Genomics Platform"/>
            <consortium name="The Broad Institute Genome Sequencing Center for Infectious Disease"/>
            <person name="Wu L."/>
            <person name="Ma J."/>
        </authorList>
    </citation>
    <scope>NUCLEOTIDE SEQUENCE [LARGE SCALE GENOMIC DNA]</scope>
    <source>
        <strain evidence="4">CGMCC 4.7643</strain>
    </source>
</reference>
<feature type="transmembrane region" description="Helical" evidence="2">
    <location>
        <begin position="82"/>
        <end position="101"/>
    </location>
</feature>
<organism evidence="3 4">
    <name type="scientific">Amycolatopsis samaneae</name>
    <dbReference type="NCBI Taxonomy" id="664691"/>
    <lineage>
        <taxon>Bacteria</taxon>
        <taxon>Bacillati</taxon>
        <taxon>Actinomycetota</taxon>
        <taxon>Actinomycetes</taxon>
        <taxon>Pseudonocardiales</taxon>
        <taxon>Pseudonocardiaceae</taxon>
        <taxon>Amycolatopsis</taxon>
    </lineage>
</organism>
<evidence type="ECO:0008006" key="5">
    <source>
        <dbReference type="Google" id="ProtNLM"/>
    </source>
</evidence>
<protein>
    <recommendedName>
        <fullName evidence="5">Integral membrane protein</fullName>
    </recommendedName>
</protein>
<dbReference type="RefSeq" id="WP_345391705.1">
    <property type="nucleotide sequence ID" value="NZ_BAABHG010000005.1"/>
</dbReference>
<evidence type="ECO:0000313" key="4">
    <source>
        <dbReference type="Proteomes" id="UP001597419"/>
    </source>
</evidence>
<evidence type="ECO:0000313" key="3">
    <source>
        <dbReference type="EMBL" id="MFD2463349.1"/>
    </source>
</evidence>
<feature type="region of interest" description="Disordered" evidence="1">
    <location>
        <begin position="119"/>
        <end position="165"/>
    </location>
</feature>
<keyword evidence="4" id="KW-1185">Reference proteome</keyword>
<sequence length="165" mass="17341">MDTNGYLTFLLIAVLLVALDGQIIYRSGRRYLENSYGGSDAGVAMARLVTVLFHFAVLGVVALISTVPVFDGAGVTAIVGRLGIVLLVLAIAHGVTVSVLARIRDDQVGETLATRKQETRRAEVTRGPAAWSQQEPVVNPVPGQVGRSAQVSPGIDAGTTPPVDH</sequence>
<dbReference type="EMBL" id="JBHUKU010000020">
    <property type="protein sequence ID" value="MFD2463349.1"/>
    <property type="molecule type" value="Genomic_DNA"/>
</dbReference>
<comment type="caution">
    <text evidence="3">The sequence shown here is derived from an EMBL/GenBank/DDBJ whole genome shotgun (WGS) entry which is preliminary data.</text>
</comment>
<evidence type="ECO:0000256" key="1">
    <source>
        <dbReference type="SAM" id="MobiDB-lite"/>
    </source>
</evidence>
<feature type="transmembrane region" description="Helical" evidence="2">
    <location>
        <begin position="6"/>
        <end position="25"/>
    </location>
</feature>
<gene>
    <name evidence="3" type="ORF">ACFSYJ_32380</name>
</gene>
<keyword evidence="2" id="KW-0472">Membrane</keyword>
<feature type="transmembrane region" description="Helical" evidence="2">
    <location>
        <begin position="46"/>
        <end position="70"/>
    </location>
</feature>
<evidence type="ECO:0000256" key="2">
    <source>
        <dbReference type="SAM" id="Phobius"/>
    </source>
</evidence>
<proteinExistence type="predicted"/>
<accession>A0ABW5GR04</accession>
<name>A0ABW5GR04_9PSEU</name>